<dbReference type="SUPFAM" id="SSF82693">
    <property type="entry name" value="Multidrug efflux transporter AcrB pore domain, PN1, PN2, PC1 and PC2 subdomains"/>
    <property type="match status" value="2"/>
</dbReference>
<dbReference type="Pfam" id="PF00873">
    <property type="entry name" value="ACR_tran"/>
    <property type="match status" value="1"/>
</dbReference>
<feature type="transmembrane region" description="Helical" evidence="8">
    <location>
        <begin position="921"/>
        <end position="944"/>
    </location>
</feature>
<evidence type="ECO:0000256" key="2">
    <source>
        <dbReference type="ARBA" id="ARBA00010942"/>
    </source>
</evidence>
<comment type="subcellular location">
    <subcellularLocation>
        <location evidence="1">Cell membrane</location>
        <topology evidence="1">Multi-pass membrane protein</topology>
    </subcellularLocation>
</comment>
<evidence type="ECO:0000256" key="5">
    <source>
        <dbReference type="ARBA" id="ARBA00022692"/>
    </source>
</evidence>
<dbReference type="Gene3D" id="3.30.2090.10">
    <property type="entry name" value="Multidrug efflux transporter AcrB TolC docking domain, DN and DC subdomains"/>
    <property type="match status" value="2"/>
</dbReference>
<dbReference type="PRINTS" id="PR00702">
    <property type="entry name" value="ACRIFLAVINRP"/>
</dbReference>
<keyword evidence="5 8" id="KW-0812">Transmembrane</keyword>
<dbReference type="Proteomes" id="UP000500767">
    <property type="component" value="Chromosome"/>
</dbReference>
<dbReference type="PANTHER" id="PTHR32063:SF24">
    <property type="entry name" value="CATION EFFLUX SYSTEM (ACRB_ACRD_ACRF FAMILY)"/>
    <property type="match status" value="1"/>
</dbReference>
<accession>A0A6M8H5D2</accession>
<keyword evidence="10" id="KW-1185">Reference proteome</keyword>
<evidence type="ECO:0000256" key="7">
    <source>
        <dbReference type="ARBA" id="ARBA00023136"/>
    </source>
</evidence>
<dbReference type="RefSeq" id="WP_171832753.1">
    <property type="nucleotide sequence ID" value="NZ_CP053708.1"/>
</dbReference>
<keyword evidence="3" id="KW-0813">Transport</keyword>
<dbReference type="InterPro" id="IPR027463">
    <property type="entry name" value="AcrB_DN_DC_subdom"/>
</dbReference>
<evidence type="ECO:0000256" key="3">
    <source>
        <dbReference type="ARBA" id="ARBA00022448"/>
    </source>
</evidence>
<evidence type="ECO:0000313" key="9">
    <source>
        <dbReference type="EMBL" id="QKE88791.1"/>
    </source>
</evidence>
<evidence type="ECO:0000256" key="1">
    <source>
        <dbReference type="ARBA" id="ARBA00004651"/>
    </source>
</evidence>
<gene>
    <name evidence="9" type="ORF">HN018_00845</name>
</gene>
<feature type="transmembrane region" description="Helical" evidence="8">
    <location>
        <begin position="445"/>
        <end position="465"/>
    </location>
</feature>
<feature type="transmembrane region" description="Helical" evidence="8">
    <location>
        <begin position="996"/>
        <end position="1019"/>
    </location>
</feature>
<dbReference type="Gene3D" id="3.30.70.1440">
    <property type="entry name" value="Multidrug efflux transporter AcrB pore domain"/>
    <property type="match status" value="1"/>
</dbReference>
<name>A0A6M8H5D2_9PROT</name>
<feature type="transmembrane region" description="Helical" evidence="8">
    <location>
        <begin position="867"/>
        <end position="886"/>
    </location>
</feature>
<keyword evidence="6 8" id="KW-1133">Transmembrane helix</keyword>
<dbReference type="SUPFAM" id="SSF82714">
    <property type="entry name" value="Multidrug efflux transporter AcrB TolC docking domain, DN and DC subdomains"/>
    <property type="match status" value="2"/>
</dbReference>
<dbReference type="KEGG" id="lck:HN018_00845"/>
<dbReference type="AlphaFoldDB" id="A0A6M8H5D2"/>
<dbReference type="NCBIfam" id="TIGR00914">
    <property type="entry name" value="2A0601"/>
    <property type="match status" value="1"/>
</dbReference>
<feature type="transmembrane region" description="Helical" evidence="8">
    <location>
        <begin position="965"/>
        <end position="984"/>
    </location>
</feature>
<evidence type="ECO:0000256" key="4">
    <source>
        <dbReference type="ARBA" id="ARBA00022475"/>
    </source>
</evidence>
<dbReference type="SUPFAM" id="SSF82866">
    <property type="entry name" value="Multidrug efflux transporter AcrB transmembrane domain"/>
    <property type="match status" value="2"/>
</dbReference>
<proteinExistence type="inferred from homology"/>
<feature type="transmembrane region" description="Helical" evidence="8">
    <location>
        <begin position="365"/>
        <end position="385"/>
    </location>
</feature>
<dbReference type="GO" id="GO:0008324">
    <property type="term" value="F:monoatomic cation transmembrane transporter activity"/>
    <property type="evidence" value="ECO:0007669"/>
    <property type="project" value="InterPro"/>
</dbReference>
<dbReference type="Gene3D" id="3.30.70.1430">
    <property type="entry name" value="Multidrug efflux transporter AcrB pore domain"/>
    <property type="match status" value="2"/>
</dbReference>
<evidence type="ECO:0000256" key="6">
    <source>
        <dbReference type="ARBA" id="ARBA00022989"/>
    </source>
</evidence>
<feature type="transmembrane region" description="Helical" evidence="8">
    <location>
        <begin position="531"/>
        <end position="551"/>
    </location>
</feature>
<reference evidence="9 10" key="1">
    <citation type="journal article" date="2014" name="World J. Microbiol. Biotechnol.">
        <title>Biodiversity and physiological characteristics of Antarctic and Arctic lichens-associated bacteria.</title>
        <authorList>
            <person name="Lee Y.M."/>
            <person name="Kim E.H."/>
            <person name="Lee H.K."/>
            <person name="Hong S.G."/>
        </authorList>
    </citation>
    <scope>NUCLEOTIDE SEQUENCE [LARGE SCALE GENOMIC DNA]</scope>
    <source>
        <strain evidence="9 10">PAMC 26569</strain>
    </source>
</reference>
<keyword evidence="7 8" id="KW-0472">Membrane</keyword>
<protein>
    <submittedName>
        <fullName evidence="9">Efflux RND transporter permease subunit</fullName>
    </submittedName>
</protein>
<dbReference type="Gene3D" id="1.20.1640.10">
    <property type="entry name" value="Multidrug efflux transporter AcrB transmembrane domain"/>
    <property type="match status" value="2"/>
</dbReference>
<comment type="similarity">
    <text evidence="2">Belongs to the resistance-nodulation-cell division (RND) (TC 2.A.6) family.</text>
</comment>
<dbReference type="GO" id="GO:0005886">
    <property type="term" value="C:plasma membrane"/>
    <property type="evidence" value="ECO:0007669"/>
    <property type="project" value="UniProtKB-SubCell"/>
</dbReference>
<feature type="transmembrane region" description="Helical" evidence="8">
    <location>
        <begin position="893"/>
        <end position="915"/>
    </location>
</feature>
<evidence type="ECO:0000313" key="10">
    <source>
        <dbReference type="Proteomes" id="UP000500767"/>
    </source>
</evidence>
<dbReference type="InterPro" id="IPR004763">
    <property type="entry name" value="CusA-like"/>
</dbReference>
<dbReference type="Gene3D" id="3.30.70.1320">
    <property type="entry name" value="Multidrug efflux transporter AcrB pore domain like"/>
    <property type="match status" value="1"/>
</dbReference>
<sequence length="1042" mass="111262">MDRVVALSLRYRALVFIFVGLAVAGALLCMLTLPVEAVPDISPKEVLVSIVAPGLAPEEVERQVTFPIESQMTGLPGMTDLRSVSRFGVSVVYVEFNDSTDIFQDRVLVNERMQAARSSINVPGVNPVLGPLSTGLGEIMQFQLSGPPGMSLMQLNTIMTWQVAPRIKQIDGVADLNVNGGSEQTFEVSLDERRLLQYGVSPGEVFRAVDENNATAGGAWIEHNQEQQVVIGRGLIQTLDDLGNIVLRGGNGANVPPVFIRNVADVRMGPRVRLGAVTRDGKGEIVNAVVLMQVGRNSGDVTRAVRASIPSIEQSLPKGVTLRPFYDRSDLSRRTIHTVEENLTLGAVLVMVTLLVMIGDVRSALVITSVIPLSLLIALTGMKVFGISANLMSLGAIDFGMIVDGSLVLVENTLRRQSAGYASSKSAGDMTQTVGDAARDVARPITFAVAIIIIVYLPVLSLQSIEGKMFRPMAETVILGLLGSLLLCLTWIPAIASLALRSDRRDRDTAPVRWARAGYTKALAVCENHPWIVLSVAAILFGTAAILATRLGGEFIPQLQEGSLVVTSARLPSVALPTSIANATLIEKTLKSFPDVKTVISNTGTSAIPTDPMGVEQTDSFVILKPSAEWKTADGQDGLVAAYGKALEKAVPGTAFTWSQPIEMRMDDLLEGVKTAVAISIYGDDLATLARLGKEVAQVVRSVQGAADTAPEQVSDLPFMQIDVDRRRAAQYGVNARDVLDVVAAIGGRIGGNVFQNNSTLPTQVRFNAVDRDGIDRISALRVLIPAGGSVPLSEVATIKVAGSAAQVSRDQVQRRTVVQTNVRGRDTVSFVKAAQVAVAQQVKLPPGYRIEWAGQFQNLAQASHRLAIVVPVALILIFVMLYMTFGSVRLGLLIFLNLPMAATGGIFALVLRGLTFSVSAGIGFIALFGVAVLNGVVMVSYIVARREDGGSAKDAATEAAQERFRPVLATALVASFGFIPMAFSTSAGAEVERPLATVVIGGLISSTLLTLLLLPSLYPRIIQMHPLRWISHRVRATASTR</sequence>
<keyword evidence="4" id="KW-1003">Cell membrane</keyword>
<dbReference type="InterPro" id="IPR001036">
    <property type="entry name" value="Acrflvin-R"/>
</dbReference>
<evidence type="ECO:0000256" key="8">
    <source>
        <dbReference type="SAM" id="Phobius"/>
    </source>
</evidence>
<feature type="transmembrane region" description="Helical" evidence="8">
    <location>
        <begin position="477"/>
        <end position="500"/>
    </location>
</feature>
<dbReference type="GO" id="GO:0042910">
    <property type="term" value="F:xenobiotic transmembrane transporter activity"/>
    <property type="evidence" value="ECO:0007669"/>
    <property type="project" value="TreeGrafter"/>
</dbReference>
<dbReference type="EMBL" id="CP053708">
    <property type="protein sequence ID" value="QKE88791.1"/>
    <property type="molecule type" value="Genomic_DNA"/>
</dbReference>
<organism evidence="9 10">
    <name type="scientific">Lichenicola cladoniae</name>
    <dbReference type="NCBI Taxonomy" id="1484109"/>
    <lineage>
        <taxon>Bacteria</taxon>
        <taxon>Pseudomonadati</taxon>
        <taxon>Pseudomonadota</taxon>
        <taxon>Alphaproteobacteria</taxon>
        <taxon>Acetobacterales</taxon>
        <taxon>Acetobacteraceae</taxon>
        <taxon>Lichenicola</taxon>
    </lineage>
</organism>
<dbReference type="PANTHER" id="PTHR32063">
    <property type="match status" value="1"/>
</dbReference>